<dbReference type="InterPro" id="IPR038765">
    <property type="entry name" value="Papain-like_cys_pep_sf"/>
</dbReference>
<protein>
    <recommendedName>
        <fullName evidence="6">Ubiquitin-like protease family profile domain-containing protein</fullName>
    </recommendedName>
</protein>
<feature type="compositionally biased region" description="Acidic residues" evidence="5">
    <location>
        <begin position="376"/>
        <end position="395"/>
    </location>
</feature>
<comment type="caution">
    <text evidence="7">The sequence shown here is derived from an EMBL/GenBank/DDBJ whole genome shotgun (WGS) entry which is preliminary data.</text>
</comment>
<feature type="region of interest" description="Disordered" evidence="5">
    <location>
        <begin position="573"/>
        <end position="630"/>
    </location>
</feature>
<evidence type="ECO:0000256" key="1">
    <source>
        <dbReference type="ARBA" id="ARBA00005234"/>
    </source>
</evidence>
<dbReference type="Gene3D" id="3.40.395.10">
    <property type="entry name" value="Adenoviral Proteinase, Chain A"/>
    <property type="match status" value="1"/>
</dbReference>
<name>A0AA38SX87_9ASTR</name>
<feature type="coiled-coil region" evidence="4">
    <location>
        <begin position="449"/>
        <end position="483"/>
    </location>
</feature>
<dbReference type="InterPro" id="IPR003653">
    <property type="entry name" value="Peptidase_C48_C"/>
</dbReference>
<dbReference type="GO" id="GO:0008234">
    <property type="term" value="F:cysteine-type peptidase activity"/>
    <property type="evidence" value="ECO:0007669"/>
    <property type="project" value="InterPro"/>
</dbReference>
<dbReference type="Proteomes" id="UP001172457">
    <property type="component" value="Chromosome 6"/>
</dbReference>
<feature type="domain" description="Ubiquitin-like protease family profile" evidence="6">
    <location>
        <begin position="716"/>
        <end position="901"/>
    </location>
</feature>
<evidence type="ECO:0000313" key="7">
    <source>
        <dbReference type="EMBL" id="KAJ9544060.1"/>
    </source>
</evidence>
<evidence type="ECO:0000256" key="5">
    <source>
        <dbReference type="SAM" id="MobiDB-lite"/>
    </source>
</evidence>
<feature type="region of interest" description="Disordered" evidence="5">
    <location>
        <begin position="664"/>
        <end position="693"/>
    </location>
</feature>
<dbReference type="PROSITE" id="PS50600">
    <property type="entry name" value="ULP_PROTEASE"/>
    <property type="match status" value="1"/>
</dbReference>
<accession>A0AA38SX87</accession>
<feature type="compositionally biased region" description="Basic residues" evidence="5">
    <location>
        <begin position="359"/>
        <end position="369"/>
    </location>
</feature>
<keyword evidence="3" id="KW-0378">Hydrolase</keyword>
<proteinExistence type="inferred from homology"/>
<evidence type="ECO:0000313" key="8">
    <source>
        <dbReference type="Proteomes" id="UP001172457"/>
    </source>
</evidence>
<evidence type="ECO:0000256" key="2">
    <source>
        <dbReference type="ARBA" id="ARBA00022670"/>
    </source>
</evidence>
<dbReference type="GO" id="GO:0006508">
    <property type="term" value="P:proteolysis"/>
    <property type="evidence" value="ECO:0007669"/>
    <property type="project" value="UniProtKB-KW"/>
</dbReference>
<sequence>MSLMELQLLVLKLILLDMGYTFYALHVKLSAIGGEGLSCEVVLHGKPRIFMDDPPSLTARSKVSYCKIIRQRLYEVNEQTVNLFRATPFGPWLDLPLETGDASLVTRMLQREVSDPNAEIEQLTFDIEGHRRVFGRQEFMLITGLTFGLAPNIRHAIGDTLITRLFPRSVPARPIRGQPFRVRVKEVVKVWDESFFRLNDEDKVKIALIMMVELVFLGKQPKSYASDEVISAVEDLDAFSEYPWGSYIWSSTYRHMKGAFSRRFQVSSKMSLSGFLLAFNIWILEMFPVSHRRFTHQEGVYPRGIRWTRIPKALVKTEVDPFFRFPKRHRIPRVALVPDAFELQQQWYISSVEWFQHPSSHRPQKRARRGPVGGDPSDDDDDDDDDEDDGDGDGDGDGRGGDDGRGGFDGDQQIPEFRRQAQPDDAGAGPSHGYVHEDPVDYSDKWMRLETLETNYTEVSREQKKQREDIDKLTKEIERMQMGGRHSYSGGMAPPPFVQEPPRLSHHVPAWTGGFESLFTPPADPMHNSQQYEQSWLHSSSQAVHMYTPVRPERLSYGEQDIQHVSLEPMHIDPEPVHVEPEPEPEPEPMHVEPETHHVSQENQLVVSTEVRGKKSPRPQREKRPASGRLPPFTVERAKQQLKTVWPPWKKNTAAAATSTVAPSTSTVAPSTSTVAPSTSTVAPSTSTRLGPYDDPVSVPASRIYTKYRTRELEPMLLSCYLVATVDRSWWGILLGIEDDGYLSDMHIDAWVTRIMDKRDISAEWAVMKSGFVGWMTYEQDKESAKVCISGATGSVPWDTLIRVYIPVCIHPRHWFLVDLDLLTMRMAVYDSYRCPSLQEQVNALLRLLKKGLQEVFTALNQPTRAKQAEELFWYFPSHIPQQSGVAGDCGVWLCRFLSELVSGIAPRMVDDPAAAARDWRKHMAEQFFALRINMDVSDLQDIRKLPTATEMASSSTNPVYFTVKNDKHISDNGVLIIPAPFVTMWNLTTHCDILIRNGNVCFNMTMMPIAPGHVIISGKLGQMLREYKLDKADWLKLTLVHDRPTFGPLKKFEHMFDIEEM</sequence>
<dbReference type="Pfam" id="PF09331">
    <property type="entry name" value="DUF1985"/>
    <property type="match status" value="1"/>
</dbReference>
<reference evidence="7" key="1">
    <citation type="submission" date="2023-03" db="EMBL/GenBank/DDBJ databases">
        <title>Chromosome-scale reference genome and RAD-based genetic map of yellow starthistle (Centaurea solstitialis) reveal putative structural variation and QTLs associated with invader traits.</title>
        <authorList>
            <person name="Reatini B."/>
            <person name="Cang F.A."/>
            <person name="Jiang Q."/>
            <person name="Mckibben M.T.W."/>
            <person name="Barker M.S."/>
            <person name="Rieseberg L.H."/>
            <person name="Dlugosch K.M."/>
        </authorList>
    </citation>
    <scope>NUCLEOTIDE SEQUENCE</scope>
    <source>
        <strain evidence="7">CAN-66</strain>
        <tissue evidence="7">Leaf</tissue>
    </source>
</reference>
<dbReference type="AlphaFoldDB" id="A0AA38SX87"/>
<dbReference type="SUPFAM" id="SSF54001">
    <property type="entry name" value="Cysteine proteinases"/>
    <property type="match status" value="1"/>
</dbReference>
<evidence type="ECO:0000256" key="3">
    <source>
        <dbReference type="ARBA" id="ARBA00022801"/>
    </source>
</evidence>
<dbReference type="Pfam" id="PF02902">
    <property type="entry name" value="Peptidase_C48"/>
    <property type="match status" value="1"/>
</dbReference>
<dbReference type="PANTHER" id="PTHR48449:SF1">
    <property type="entry name" value="DUF1985 DOMAIN-CONTAINING PROTEIN"/>
    <property type="match status" value="1"/>
</dbReference>
<feature type="compositionally biased region" description="Basic and acidic residues" evidence="5">
    <location>
        <begin position="588"/>
        <end position="600"/>
    </location>
</feature>
<dbReference type="InterPro" id="IPR015410">
    <property type="entry name" value="DUF1985"/>
</dbReference>
<dbReference type="PANTHER" id="PTHR48449">
    <property type="entry name" value="DUF1985 DOMAIN-CONTAINING PROTEIN"/>
    <property type="match status" value="1"/>
</dbReference>
<feature type="region of interest" description="Disordered" evidence="5">
    <location>
        <begin position="359"/>
        <end position="412"/>
    </location>
</feature>
<comment type="similarity">
    <text evidence="1">Belongs to the peptidase C48 family.</text>
</comment>
<dbReference type="EMBL" id="JARYMX010000006">
    <property type="protein sequence ID" value="KAJ9544060.1"/>
    <property type="molecule type" value="Genomic_DNA"/>
</dbReference>
<feature type="compositionally biased region" description="Low complexity" evidence="5">
    <location>
        <begin position="664"/>
        <end position="688"/>
    </location>
</feature>
<keyword evidence="4" id="KW-0175">Coiled coil</keyword>
<feature type="compositionally biased region" description="Basic and acidic residues" evidence="5">
    <location>
        <begin position="396"/>
        <end position="408"/>
    </location>
</feature>
<gene>
    <name evidence="7" type="ORF">OSB04_023767</name>
</gene>
<organism evidence="7 8">
    <name type="scientific">Centaurea solstitialis</name>
    <name type="common">yellow star-thistle</name>
    <dbReference type="NCBI Taxonomy" id="347529"/>
    <lineage>
        <taxon>Eukaryota</taxon>
        <taxon>Viridiplantae</taxon>
        <taxon>Streptophyta</taxon>
        <taxon>Embryophyta</taxon>
        <taxon>Tracheophyta</taxon>
        <taxon>Spermatophyta</taxon>
        <taxon>Magnoliopsida</taxon>
        <taxon>eudicotyledons</taxon>
        <taxon>Gunneridae</taxon>
        <taxon>Pentapetalae</taxon>
        <taxon>asterids</taxon>
        <taxon>campanulids</taxon>
        <taxon>Asterales</taxon>
        <taxon>Asteraceae</taxon>
        <taxon>Carduoideae</taxon>
        <taxon>Cardueae</taxon>
        <taxon>Centaureinae</taxon>
        <taxon>Centaurea</taxon>
    </lineage>
</organism>
<evidence type="ECO:0000259" key="6">
    <source>
        <dbReference type="PROSITE" id="PS50600"/>
    </source>
</evidence>
<evidence type="ECO:0000256" key="4">
    <source>
        <dbReference type="SAM" id="Coils"/>
    </source>
</evidence>
<keyword evidence="2" id="KW-0645">Protease</keyword>
<keyword evidence="8" id="KW-1185">Reference proteome</keyword>